<dbReference type="Proteomes" id="UP001497600">
    <property type="component" value="Chromosome C"/>
</dbReference>
<keyword evidence="2" id="KW-0812">Transmembrane</keyword>
<dbReference type="EMBL" id="OZ004255">
    <property type="protein sequence ID" value="CAK7900354.1"/>
    <property type="molecule type" value="Genomic_DNA"/>
</dbReference>
<protein>
    <submittedName>
        <fullName evidence="3">V-type ATPase assembly factor Pkr1p</fullName>
    </submittedName>
</protein>
<name>A0ABP0E942_9ASCO</name>
<feature type="compositionally biased region" description="Basic and acidic residues" evidence="1">
    <location>
        <begin position="76"/>
        <end position="100"/>
    </location>
</feature>
<feature type="transmembrane region" description="Helical" evidence="2">
    <location>
        <begin position="20"/>
        <end position="41"/>
    </location>
</feature>
<keyword evidence="2" id="KW-1133">Transmembrane helix</keyword>
<sequence>MASFFVELWESIFTPGTTPALIKATHASFIMLIISLIVLIFFSRSIHFVNLLVIACLLYGTVVWFIGELQRVKDEQKELDEKKKKEEGVEGVSTEKKVEEQSINTGSVGTASGVSNVSGVKKKSKKL</sequence>
<evidence type="ECO:0000313" key="3">
    <source>
        <dbReference type="EMBL" id="CAK7900354.1"/>
    </source>
</evidence>
<dbReference type="InterPro" id="IPR013945">
    <property type="entry name" value="Pkr1"/>
</dbReference>
<feature type="transmembrane region" description="Helical" evidence="2">
    <location>
        <begin position="48"/>
        <end position="67"/>
    </location>
</feature>
<dbReference type="Pfam" id="PF08636">
    <property type="entry name" value="Pkr1"/>
    <property type="match status" value="1"/>
</dbReference>
<accession>A0ABP0E942</accession>
<dbReference type="PANTHER" id="PTHR28251:SF1">
    <property type="entry name" value="V-TYPE ATPASE ASSEMBLY FACTOR PKR1"/>
    <property type="match status" value="1"/>
</dbReference>
<keyword evidence="4" id="KW-1185">Reference proteome</keyword>
<feature type="region of interest" description="Disordered" evidence="1">
    <location>
        <begin position="76"/>
        <end position="127"/>
    </location>
</feature>
<evidence type="ECO:0000256" key="1">
    <source>
        <dbReference type="SAM" id="MobiDB-lite"/>
    </source>
</evidence>
<gene>
    <name evidence="3" type="primary">PKR1</name>
    <name evidence="3" type="ORF">CAAN4_C06986</name>
</gene>
<evidence type="ECO:0000256" key="2">
    <source>
        <dbReference type="SAM" id="Phobius"/>
    </source>
</evidence>
<evidence type="ECO:0000313" key="4">
    <source>
        <dbReference type="Proteomes" id="UP001497600"/>
    </source>
</evidence>
<proteinExistence type="predicted"/>
<feature type="compositionally biased region" description="Polar residues" evidence="1">
    <location>
        <begin position="101"/>
        <end position="110"/>
    </location>
</feature>
<dbReference type="PANTHER" id="PTHR28251">
    <property type="entry name" value="V-TYPE ATPASE ASSEMBLY FACTOR PKR1"/>
    <property type="match status" value="1"/>
</dbReference>
<organism evidence="3 4">
    <name type="scientific">[Candida] anglica</name>
    <dbReference type="NCBI Taxonomy" id="148631"/>
    <lineage>
        <taxon>Eukaryota</taxon>
        <taxon>Fungi</taxon>
        <taxon>Dikarya</taxon>
        <taxon>Ascomycota</taxon>
        <taxon>Saccharomycotina</taxon>
        <taxon>Pichiomycetes</taxon>
        <taxon>Debaryomycetaceae</taxon>
        <taxon>Kurtzmaniella</taxon>
    </lineage>
</organism>
<reference evidence="3 4" key="1">
    <citation type="submission" date="2024-01" db="EMBL/GenBank/DDBJ databases">
        <authorList>
            <consortium name="Genoscope - CEA"/>
            <person name="William W."/>
        </authorList>
    </citation>
    <scope>NUCLEOTIDE SEQUENCE [LARGE SCALE GENOMIC DNA]</scope>
    <source>
        <strain evidence="3 4">29B2s-10</strain>
    </source>
</reference>
<keyword evidence="2" id="KW-0472">Membrane</keyword>